<protein>
    <submittedName>
        <fullName evidence="2">Uncharacterized protein</fullName>
    </submittedName>
</protein>
<evidence type="ECO:0000313" key="3">
    <source>
        <dbReference type="Proteomes" id="UP001190700"/>
    </source>
</evidence>
<sequence>MGSCWKGFLGLLLTFLSSFSDAQKTSQEASLEPPQLPAVEEGSGAIKLKLGEKFKFENLGPVIINADCTMRRIQNWDILSSSERDASWRRIAKRNAVRKLICNEKEINGEIDEKEVVLETWMDMSVAPEEDLEDDLIRDKRLEEMVFQERTSVKGDYSSTHTTSAEL</sequence>
<gene>
    <name evidence="2" type="ORF">CYMTET_6590</name>
</gene>
<organism evidence="2 3">
    <name type="scientific">Cymbomonas tetramitiformis</name>
    <dbReference type="NCBI Taxonomy" id="36881"/>
    <lineage>
        <taxon>Eukaryota</taxon>
        <taxon>Viridiplantae</taxon>
        <taxon>Chlorophyta</taxon>
        <taxon>Pyramimonadophyceae</taxon>
        <taxon>Pyramimonadales</taxon>
        <taxon>Pyramimonadaceae</taxon>
        <taxon>Cymbomonas</taxon>
    </lineage>
</organism>
<feature type="signal peptide" evidence="1">
    <location>
        <begin position="1"/>
        <end position="22"/>
    </location>
</feature>
<evidence type="ECO:0000256" key="1">
    <source>
        <dbReference type="SAM" id="SignalP"/>
    </source>
</evidence>
<keyword evidence="3" id="KW-1185">Reference proteome</keyword>
<dbReference type="PANTHER" id="PTHR39474:SF1">
    <property type="entry name" value="FUNGAL SPECIFIC TRANSCRIPTION FACTOR"/>
    <property type="match status" value="1"/>
</dbReference>
<proteinExistence type="predicted"/>
<dbReference type="AlphaFoldDB" id="A0AAE0GX87"/>
<reference evidence="2 3" key="1">
    <citation type="journal article" date="2015" name="Genome Biol. Evol.">
        <title>Comparative Genomics of a Bacterivorous Green Alga Reveals Evolutionary Causalities and Consequences of Phago-Mixotrophic Mode of Nutrition.</title>
        <authorList>
            <person name="Burns J.A."/>
            <person name="Paasch A."/>
            <person name="Narechania A."/>
            <person name="Kim E."/>
        </authorList>
    </citation>
    <scope>NUCLEOTIDE SEQUENCE [LARGE SCALE GENOMIC DNA]</scope>
    <source>
        <strain evidence="2 3">PLY_AMNH</strain>
    </source>
</reference>
<dbReference type="EMBL" id="LGRX02001617">
    <property type="protein sequence ID" value="KAK3285818.1"/>
    <property type="molecule type" value="Genomic_DNA"/>
</dbReference>
<accession>A0AAE0GX87</accession>
<dbReference type="Proteomes" id="UP001190700">
    <property type="component" value="Unassembled WGS sequence"/>
</dbReference>
<evidence type="ECO:0000313" key="2">
    <source>
        <dbReference type="EMBL" id="KAK3285818.1"/>
    </source>
</evidence>
<keyword evidence="1" id="KW-0732">Signal</keyword>
<name>A0AAE0GX87_9CHLO</name>
<dbReference type="PANTHER" id="PTHR39474">
    <property type="entry name" value="UNNAMED PRODUCT"/>
    <property type="match status" value="1"/>
</dbReference>
<comment type="caution">
    <text evidence="2">The sequence shown here is derived from an EMBL/GenBank/DDBJ whole genome shotgun (WGS) entry which is preliminary data.</text>
</comment>
<feature type="chain" id="PRO_5042238539" evidence="1">
    <location>
        <begin position="23"/>
        <end position="167"/>
    </location>
</feature>